<dbReference type="PANTHER" id="PTHR30055">
    <property type="entry name" value="HTH-TYPE TRANSCRIPTIONAL REGULATOR RUTR"/>
    <property type="match status" value="1"/>
</dbReference>
<evidence type="ECO:0000313" key="6">
    <source>
        <dbReference type="EMBL" id="SNS10853.1"/>
    </source>
</evidence>
<dbReference type="Gene3D" id="1.10.357.10">
    <property type="entry name" value="Tetracycline Repressor, domain 2"/>
    <property type="match status" value="1"/>
</dbReference>
<sequence>MKKTVALAENRVEGDAAAAHPRGTRLRAVNELKRQMILDAARRVFEKEGLLGANMRAIAAEAGYAASALYNHYPSKEDIYGELLLQSLDRLNEAVHHGGNDSSSPRRRVERHALAFYDFYLENPRELDLGFYYFQEMRPLGLTPELNDRLNQRLRDALSSVERGLAELGAGPADALRETTALFGHCVGLLLLTHTGRIRMFGQDGRKLFAAYVKKLIQQETP</sequence>
<dbReference type="GO" id="GO:0000976">
    <property type="term" value="F:transcription cis-regulatory region binding"/>
    <property type="evidence" value="ECO:0007669"/>
    <property type="project" value="TreeGrafter"/>
</dbReference>
<dbReference type="PRINTS" id="PR00455">
    <property type="entry name" value="HTHTETR"/>
</dbReference>
<evidence type="ECO:0000259" key="5">
    <source>
        <dbReference type="PROSITE" id="PS50977"/>
    </source>
</evidence>
<dbReference type="InterPro" id="IPR009057">
    <property type="entry name" value="Homeodomain-like_sf"/>
</dbReference>
<name>A0A239BUK7_9BURK</name>
<feature type="domain" description="HTH tetR-type" evidence="5">
    <location>
        <begin position="31"/>
        <end position="91"/>
    </location>
</feature>
<evidence type="ECO:0000256" key="4">
    <source>
        <dbReference type="PROSITE-ProRule" id="PRU00335"/>
    </source>
</evidence>
<keyword evidence="2 4" id="KW-0238">DNA-binding</keyword>
<dbReference type="SUPFAM" id="SSF46689">
    <property type="entry name" value="Homeodomain-like"/>
    <property type="match status" value="1"/>
</dbReference>
<organism evidence="6 7">
    <name type="scientific">Noviherbaspirillum humi</name>
    <dbReference type="NCBI Taxonomy" id="1688639"/>
    <lineage>
        <taxon>Bacteria</taxon>
        <taxon>Pseudomonadati</taxon>
        <taxon>Pseudomonadota</taxon>
        <taxon>Betaproteobacteria</taxon>
        <taxon>Burkholderiales</taxon>
        <taxon>Oxalobacteraceae</taxon>
        <taxon>Noviherbaspirillum</taxon>
    </lineage>
</organism>
<dbReference type="OrthoDB" id="7252896at2"/>
<keyword evidence="1" id="KW-0805">Transcription regulation</keyword>
<evidence type="ECO:0000256" key="2">
    <source>
        <dbReference type="ARBA" id="ARBA00023125"/>
    </source>
</evidence>
<proteinExistence type="predicted"/>
<reference evidence="6 7" key="1">
    <citation type="submission" date="2017-06" db="EMBL/GenBank/DDBJ databases">
        <authorList>
            <person name="Kim H.J."/>
            <person name="Triplett B.A."/>
        </authorList>
    </citation>
    <scope>NUCLEOTIDE SEQUENCE [LARGE SCALE GENOMIC DNA]</scope>
    <source>
        <strain evidence="6 7">U15</strain>
    </source>
</reference>
<dbReference type="InterPro" id="IPR036271">
    <property type="entry name" value="Tet_transcr_reg_TetR-rel_C_sf"/>
</dbReference>
<dbReference type="SUPFAM" id="SSF48498">
    <property type="entry name" value="Tetracyclin repressor-like, C-terminal domain"/>
    <property type="match status" value="1"/>
</dbReference>
<evidence type="ECO:0000256" key="3">
    <source>
        <dbReference type="ARBA" id="ARBA00023163"/>
    </source>
</evidence>
<keyword evidence="7" id="KW-1185">Reference proteome</keyword>
<protein>
    <submittedName>
        <fullName evidence="6">Transcriptional regulator, TetR family</fullName>
    </submittedName>
</protein>
<evidence type="ECO:0000256" key="1">
    <source>
        <dbReference type="ARBA" id="ARBA00023015"/>
    </source>
</evidence>
<dbReference type="Pfam" id="PF00440">
    <property type="entry name" value="TetR_N"/>
    <property type="match status" value="1"/>
</dbReference>
<dbReference type="InterPro" id="IPR050109">
    <property type="entry name" value="HTH-type_TetR-like_transc_reg"/>
</dbReference>
<dbReference type="PANTHER" id="PTHR30055:SF234">
    <property type="entry name" value="HTH-TYPE TRANSCRIPTIONAL REGULATOR BETI"/>
    <property type="match status" value="1"/>
</dbReference>
<dbReference type="RefSeq" id="WP_089397301.1">
    <property type="nucleotide sequence ID" value="NZ_FZOT01000001.1"/>
</dbReference>
<accession>A0A239BUK7</accession>
<dbReference type="AlphaFoldDB" id="A0A239BUK7"/>
<dbReference type="EMBL" id="FZOT01000001">
    <property type="protein sequence ID" value="SNS10853.1"/>
    <property type="molecule type" value="Genomic_DNA"/>
</dbReference>
<feature type="DNA-binding region" description="H-T-H motif" evidence="4">
    <location>
        <begin position="54"/>
        <end position="73"/>
    </location>
</feature>
<evidence type="ECO:0000313" key="7">
    <source>
        <dbReference type="Proteomes" id="UP000198284"/>
    </source>
</evidence>
<dbReference type="InterPro" id="IPR001647">
    <property type="entry name" value="HTH_TetR"/>
</dbReference>
<gene>
    <name evidence="6" type="ORF">SAMN06265795_10157</name>
</gene>
<keyword evidence="3" id="KW-0804">Transcription</keyword>
<dbReference type="GO" id="GO:0003700">
    <property type="term" value="F:DNA-binding transcription factor activity"/>
    <property type="evidence" value="ECO:0007669"/>
    <property type="project" value="TreeGrafter"/>
</dbReference>
<dbReference type="Proteomes" id="UP000198284">
    <property type="component" value="Unassembled WGS sequence"/>
</dbReference>
<dbReference type="PROSITE" id="PS50977">
    <property type="entry name" value="HTH_TETR_2"/>
    <property type="match status" value="1"/>
</dbReference>